<dbReference type="AlphaFoldDB" id="A0A373FLS2"/>
<dbReference type="Gene3D" id="3.40.190.150">
    <property type="entry name" value="Bordetella uptake gene, domain 1"/>
    <property type="match status" value="1"/>
</dbReference>
<dbReference type="PROSITE" id="PS51318">
    <property type="entry name" value="TAT"/>
    <property type="match status" value="1"/>
</dbReference>
<dbReference type="Proteomes" id="UP000261948">
    <property type="component" value="Unassembled WGS sequence"/>
</dbReference>
<dbReference type="PANTHER" id="PTHR42928">
    <property type="entry name" value="TRICARBOXYLATE-BINDING PROTEIN"/>
    <property type="match status" value="1"/>
</dbReference>
<comment type="similarity">
    <text evidence="1">Belongs to the UPF0065 (bug) family.</text>
</comment>
<dbReference type="InterPro" id="IPR005064">
    <property type="entry name" value="BUG"/>
</dbReference>
<protein>
    <submittedName>
        <fullName evidence="3">Tripartite tricarboxylate transporter substrate binding protein</fullName>
    </submittedName>
</protein>
<dbReference type="InterPro" id="IPR006311">
    <property type="entry name" value="TAT_signal"/>
</dbReference>
<dbReference type="CDD" id="cd07012">
    <property type="entry name" value="PBP2_Bug_TTT"/>
    <property type="match status" value="1"/>
</dbReference>
<dbReference type="OrthoDB" id="8678477at2"/>
<sequence length="334" mass="34552">MTNFLRRSLLACAVAAALPAAVSVNAYAADKADAGHWPARPIRLVVSYPAGGVSDVVARALGEKLTAALGQSVVVDNKAGAGGAIGLDLVAKSTPDGYTLGFSSISPLTLSPHLGKPLFDAHKDITPVVSVMYSPVLLLGTTRSTAKNFPELIAQAKAHPGDVRWATAGLASLGHIMLEQIADQSKSQITHVPYKGGGQQLNDGLSAQFEVLSTNAGPAVLQHIKAGKFKALAVGAPSRLDSLPNVPTLAELGYKSANMNSVFGIFAPAGVPAPVLARINAEVNKALAMPDVRQRLEATDNVPTGGKAADFAKQIEAESRANAKIIKAAHIELN</sequence>
<feature type="signal peptide" evidence="2">
    <location>
        <begin position="1"/>
        <end position="28"/>
    </location>
</feature>
<dbReference type="PANTHER" id="PTHR42928:SF5">
    <property type="entry name" value="BLR1237 PROTEIN"/>
    <property type="match status" value="1"/>
</dbReference>
<organism evidence="3 4">
    <name type="scientific">Comamonas testosteroni</name>
    <name type="common">Pseudomonas testosteroni</name>
    <dbReference type="NCBI Taxonomy" id="285"/>
    <lineage>
        <taxon>Bacteria</taxon>
        <taxon>Pseudomonadati</taxon>
        <taxon>Pseudomonadota</taxon>
        <taxon>Betaproteobacteria</taxon>
        <taxon>Burkholderiales</taxon>
        <taxon>Comamonadaceae</taxon>
        <taxon>Comamonas</taxon>
    </lineage>
</organism>
<evidence type="ECO:0000256" key="1">
    <source>
        <dbReference type="ARBA" id="ARBA00006987"/>
    </source>
</evidence>
<dbReference type="InterPro" id="IPR042100">
    <property type="entry name" value="Bug_dom1"/>
</dbReference>
<evidence type="ECO:0000313" key="3">
    <source>
        <dbReference type="EMBL" id="RGE45090.1"/>
    </source>
</evidence>
<feature type="chain" id="PRO_5017051527" evidence="2">
    <location>
        <begin position="29"/>
        <end position="334"/>
    </location>
</feature>
<evidence type="ECO:0000313" key="4">
    <source>
        <dbReference type="Proteomes" id="UP000261948"/>
    </source>
</evidence>
<gene>
    <name evidence="3" type="ORF">DZC30_10625</name>
</gene>
<dbReference type="Pfam" id="PF03401">
    <property type="entry name" value="TctC"/>
    <property type="match status" value="1"/>
</dbReference>
<dbReference type="PIRSF" id="PIRSF017082">
    <property type="entry name" value="YflP"/>
    <property type="match status" value="1"/>
</dbReference>
<keyword evidence="2" id="KW-0732">Signal</keyword>
<dbReference type="Gene3D" id="3.40.190.10">
    <property type="entry name" value="Periplasmic binding protein-like II"/>
    <property type="match status" value="1"/>
</dbReference>
<reference evidence="3 4" key="1">
    <citation type="submission" date="2018-08" db="EMBL/GenBank/DDBJ databases">
        <title>Comamonas testosteroni strain SWCO2.</title>
        <authorList>
            <person name="Jiang N."/>
            <person name="Zhang X.Z."/>
        </authorList>
    </citation>
    <scope>NUCLEOTIDE SEQUENCE [LARGE SCALE GENOMIC DNA]</scope>
    <source>
        <strain evidence="3 4">SWCO2</strain>
    </source>
</reference>
<keyword evidence="4" id="KW-1185">Reference proteome</keyword>
<proteinExistence type="inferred from homology"/>
<name>A0A373FLS2_COMTE</name>
<comment type="caution">
    <text evidence="3">The sequence shown here is derived from an EMBL/GenBank/DDBJ whole genome shotgun (WGS) entry which is preliminary data.</text>
</comment>
<accession>A0A373FLS2</accession>
<evidence type="ECO:0000256" key="2">
    <source>
        <dbReference type="SAM" id="SignalP"/>
    </source>
</evidence>
<dbReference type="EMBL" id="QURR01000011">
    <property type="protein sequence ID" value="RGE45090.1"/>
    <property type="molecule type" value="Genomic_DNA"/>
</dbReference>